<organism evidence="2">
    <name type="scientific">Bartonella schoenbuchensis (strain DSM 13525 / NCTC 13165 / R1)</name>
    <dbReference type="NCBI Taxonomy" id="687861"/>
    <lineage>
        <taxon>Bacteria</taxon>
        <taxon>Pseudomonadati</taxon>
        <taxon>Pseudomonadota</taxon>
        <taxon>Alphaproteobacteria</taxon>
        <taxon>Hyphomicrobiales</taxon>
        <taxon>Bartonellaceae</taxon>
        <taxon>Bartonella</taxon>
    </lineage>
</organism>
<protein>
    <submittedName>
        <fullName evidence="2">Uncharacterized protein</fullName>
    </submittedName>
</protein>
<name>E6Z115_BARSR</name>
<evidence type="ECO:0000313" key="2">
    <source>
        <dbReference type="EMBL" id="CBI82803.1"/>
    </source>
</evidence>
<reference evidence="1" key="3">
    <citation type="submission" date="2017-02" db="EMBL/GenBank/DDBJ databases">
        <title>Evolutionary dynamics of pathoadaptation revealed by three independent acquisitions of the VirB/D4 type IV secretion system in Bartonella.</title>
        <authorList>
            <person name="Harms A."/>
            <person name="Segers F.H.I.D."/>
            <person name="Quebatte M."/>
            <person name="Mistl C."/>
            <person name="Manfredi P."/>
            <person name="Koerner J."/>
            <person name="Chomel B."/>
            <person name="Kosoy M."/>
            <person name="Maruyama S."/>
            <person name="Engel P."/>
            <person name="Dehio C."/>
        </authorList>
    </citation>
    <scope>NUCLEOTIDE SEQUENCE [LARGE SCALE GENOMIC DNA]</scope>
    <source>
        <strain evidence="1">R1</strain>
    </source>
</reference>
<dbReference type="Proteomes" id="UP000190811">
    <property type="component" value="Chromosome"/>
</dbReference>
<gene>
    <name evidence="2" type="ORF">BARSC_190074</name>
    <name evidence="1" type="ORF">BscR1v2_012810</name>
</gene>
<accession>E6Z115</accession>
<dbReference type="EMBL" id="FN645524">
    <property type="protein sequence ID" value="CBI82803.1"/>
    <property type="molecule type" value="Genomic_DNA"/>
</dbReference>
<reference evidence="2" key="1">
    <citation type="journal article" date="2011" name="PLoS Genet.">
        <title>Parallel evolution of a type IV secretion system in radiating lineages of the host-restricted bacterial pathogen Bartonella.</title>
        <authorList>
            <person name="Engel P."/>
            <person name="Salzburger W."/>
            <person name="Liesch M."/>
            <person name="Chang C.C."/>
            <person name="Maruyama S."/>
            <person name="Lanz C."/>
            <person name="Calteau A."/>
            <person name="Lajus A."/>
            <person name="Medigue C."/>
            <person name="Schuster S.C."/>
            <person name="Dehio C."/>
        </authorList>
    </citation>
    <scope>NUCLEOTIDE SEQUENCE</scope>
    <source>
        <strain evidence="2">R1</strain>
    </source>
</reference>
<dbReference type="EMBL" id="CP019789">
    <property type="protein sequence ID" value="AQX31195.1"/>
    <property type="molecule type" value="Genomic_DNA"/>
</dbReference>
<dbReference type="RefSeq" id="WP_078690080.1">
    <property type="nucleotide sequence ID" value="NZ_CP019789.1"/>
</dbReference>
<sequence>MKPETIASAMHSITLASTTIGTMEASNNGVEPTQKMAKPIPIIEPMPHYPLSANISDMIAHINELISQKTTKLVTEINHVFSLEKHKEQKKQSIQQGAVIEQEGFYEATRVVERVTNN</sequence>
<dbReference type="AlphaFoldDB" id="E6Z115"/>
<proteinExistence type="predicted"/>
<reference evidence="3" key="2">
    <citation type="journal article" date="2017" name="Genome Biol. Evol.">
        <title>Evolutionary Dynamics of Pathoadaptation Revealed by Three Independent Acquisitions of the VirB/D4 Type IV Secretion System in Bartonella.</title>
        <authorList>
            <person name="Harms A."/>
            <person name="Segers F.H."/>
            <person name="Quebatte M."/>
            <person name="Mistl C."/>
            <person name="Manfredi P."/>
            <person name="Korner J."/>
            <person name="Chomel B.B."/>
            <person name="Kosoy M."/>
            <person name="Maruyama S."/>
            <person name="Engel P."/>
            <person name="Dehio C."/>
        </authorList>
    </citation>
    <scope>NUCLEOTIDE SEQUENCE [LARGE SCALE GENOMIC DNA]</scope>
    <source>
        <strain evidence="3">R1</strain>
    </source>
</reference>
<evidence type="ECO:0000313" key="3">
    <source>
        <dbReference type="Proteomes" id="UP000190811"/>
    </source>
</evidence>
<evidence type="ECO:0000313" key="1">
    <source>
        <dbReference type="EMBL" id="AQX31195.1"/>
    </source>
</evidence>